<evidence type="ECO:0000259" key="10">
    <source>
        <dbReference type="PROSITE" id="PS51462"/>
    </source>
</evidence>
<evidence type="ECO:0000256" key="6">
    <source>
        <dbReference type="ARBA" id="ARBA00022801"/>
    </source>
</evidence>
<keyword evidence="5" id="KW-0479">Metal-binding</keyword>
<gene>
    <name evidence="11" type="ORF">GGD89_001162</name>
</gene>
<dbReference type="PROSITE" id="PS51462">
    <property type="entry name" value="NUDIX"/>
    <property type="match status" value="1"/>
</dbReference>
<evidence type="ECO:0000313" key="12">
    <source>
        <dbReference type="Proteomes" id="UP000554286"/>
    </source>
</evidence>
<keyword evidence="8" id="KW-0520">NAD</keyword>
<dbReference type="GO" id="GO:0006742">
    <property type="term" value="P:NADP+ catabolic process"/>
    <property type="evidence" value="ECO:0007669"/>
    <property type="project" value="TreeGrafter"/>
</dbReference>
<evidence type="ECO:0000256" key="2">
    <source>
        <dbReference type="ARBA" id="ARBA00001947"/>
    </source>
</evidence>
<dbReference type="Gene3D" id="3.90.79.20">
    <property type="match status" value="1"/>
</dbReference>
<dbReference type="PANTHER" id="PTHR42904:SF6">
    <property type="entry name" value="NAD-CAPPED RNA HYDROLASE NUDT12"/>
    <property type="match status" value="1"/>
</dbReference>
<dbReference type="InterPro" id="IPR000086">
    <property type="entry name" value="NUDIX_hydrolase_dom"/>
</dbReference>
<dbReference type="SUPFAM" id="SSF55811">
    <property type="entry name" value="Nudix"/>
    <property type="match status" value="1"/>
</dbReference>
<comment type="cofactor">
    <cofactor evidence="1">
        <name>Mg(2+)</name>
        <dbReference type="ChEBI" id="CHEBI:18420"/>
    </cofactor>
</comment>
<keyword evidence="6 11" id="KW-0378">Hydrolase</keyword>
<keyword evidence="12" id="KW-1185">Reference proteome</keyword>
<evidence type="ECO:0000256" key="4">
    <source>
        <dbReference type="ARBA" id="ARBA00012381"/>
    </source>
</evidence>
<dbReference type="CDD" id="cd03429">
    <property type="entry name" value="NUDIX_NADH_pyrophosphatase_Nudt13"/>
    <property type="match status" value="1"/>
</dbReference>
<dbReference type="NCBIfam" id="NF001299">
    <property type="entry name" value="PRK00241.1"/>
    <property type="match status" value="1"/>
</dbReference>
<comment type="similarity">
    <text evidence="3">Belongs to the Nudix hydrolase family. NudC subfamily.</text>
</comment>
<feature type="domain" description="Nudix hydrolase" evidence="10">
    <location>
        <begin position="196"/>
        <end position="323"/>
    </location>
</feature>
<evidence type="ECO:0000313" key="11">
    <source>
        <dbReference type="EMBL" id="MBB4265543.1"/>
    </source>
</evidence>
<dbReference type="GO" id="GO:0035529">
    <property type="term" value="F:NADH pyrophosphatase activity"/>
    <property type="evidence" value="ECO:0007669"/>
    <property type="project" value="TreeGrafter"/>
</dbReference>
<dbReference type="Pfam" id="PF00293">
    <property type="entry name" value="NUDIX"/>
    <property type="match status" value="1"/>
</dbReference>
<evidence type="ECO:0000256" key="7">
    <source>
        <dbReference type="ARBA" id="ARBA00022842"/>
    </source>
</evidence>
<dbReference type="AlphaFoldDB" id="A0A7W6RCT9"/>
<reference evidence="11 12" key="1">
    <citation type="submission" date="2020-08" db="EMBL/GenBank/DDBJ databases">
        <title>Genome sequencing of Purple Non-Sulfur Bacteria from various extreme environments.</title>
        <authorList>
            <person name="Mayer M."/>
        </authorList>
    </citation>
    <scope>NUCLEOTIDE SEQUENCE [LARGE SCALE GENOMIC DNA]</scope>
    <source>
        <strain evidence="11 12">JA131</strain>
    </source>
</reference>
<evidence type="ECO:0000256" key="1">
    <source>
        <dbReference type="ARBA" id="ARBA00001946"/>
    </source>
</evidence>
<evidence type="ECO:0000256" key="9">
    <source>
        <dbReference type="ARBA" id="ARBA00023679"/>
    </source>
</evidence>
<comment type="cofactor">
    <cofactor evidence="2">
        <name>Zn(2+)</name>
        <dbReference type="ChEBI" id="CHEBI:29105"/>
    </cofactor>
</comment>
<keyword evidence="7" id="KW-0460">Magnesium</keyword>
<comment type="catalytic activity">
    <reaction evidence="9">
        <text>a 5'-end NAD(+)-phospho-ribonucleoside in mRNA + H2O = a 5'-end phospho-adenosine-phospho-ribonucleoside in mRNA + beta-nicotinamide D-ribonucleotide + 2 H(+)</text>
        <dbReference type="Rhea" id="RHEA:60876"/>
        <dbReference type="Rhea" id="RHEA-COMP:15698"/>
        <dbReference type="Rhea" id="RHEA-COMP:15719"/>
        <dbReference type="ChEBI" id="CHEBI:14649"/>
        <dbReference type="ChEBI" id="CHEBI:15377"/>
        <dbReference type="ChEBI" id="CHEBI:15378"/>
        <dbReference type="ChEBI" id="CHEBI:144029"/>
        <dbReference type="ChEBI" id="CHEBI:144051"/>
    </reaction>
    <physiologicalReaction direction="left-to-right" evidence="9">
        <dbReference type="Rhea" id="RHEA:60877"/>
    </physiologicalReaction>
</comment>
<protein>
    <recommendedName>
        <fullName evidence="4">NAD(+) diphosphatase</fullName>
        <ecNumber evidence="4">3.6.1.22</ecNumber>
    </recommendedName>
</protein>
<dbReference type="GO" id="GO:0046872">
    <property type="term" value="F:metal ion binding"/>
    <property type="evidence" value="ECO:0007669"/>
    <property type="project" value="UniProtKB-KW"/>
</dbReference>
<comment type="caution">
    <text evidence="11">The sequence shown here is derived from an EMBL/GenBank/DDBJ whole genome shotgun (WGS) entry which is preliminary data.</text>
</comment>
<dbReference type="EC" id="3.6.1.22" evidence="4"/>
<evidence type="ECO:0000256" key="3">
    <source>
        <dbReference type="ARBA" id="ARBA00009595"/>
    </source>
</evidence>
<dbReference type="PANTHER" id="PTHR42904">
    <property type="entry name" value="NUDIX HYDROLASE, NUDC SUBFAMILY"/>
    <property type="match status" value="1"/>
</dbReference>
<evidence type="ECO:0000256" key="5">
    <source>
        <dbReference type="ARBA" id="ARBA00022723"/>
    </source>
</evidence>
<dbReference type="InterPro" id="IPR050241">
    <property type="entry name" value="NAD-cap_RNA_hydrolase_NudC"/>
</dbReference>
<dbReference type="Pfam" id="PF09296">
    <property type="entry name" value="NUDIX-like"/>
    <property type="match status" value="1"/>
</dbReference>
<evidence type="ECO:0000256" key="8">
    <source>
        <dbReference type="ARBA" id="ARBA00023027"/>
    </source>
</evidence>
<dbReference type="Gene3D" id="3.90.79.10">
    <property type="entry name" value="Nucleoside Triphosphate Pyrophosphohydrolase"/>
    <property type="match status" value="1"/>
</dbReference>
<accession>A0A7W6RCT9</accession>
<proteinExistence type="inferred from homology"/>
<dbReference type="InterPro" id="IPR015797">
    <property type="entry name" value="NUDIX_hydrolase-like_dom_sf"/>
</dbReference>
<dbReference type="GO" id="GO:0019677">
    <property type="term" value="P:NAD+ catabolic process"/>
    <property type="evidence" value="ECO:0007669"/>
    <property type="project" value="TreeGrafter"/>
</dbReference>
<dbReference type="InterPro" id="IPR015376">
    <property type="entry name" value="Znr_NADH_PPase"/>
</dbReference>
<name>A0A7W6RCT9_9PROT</name>
<dbReference type="Proteomes" id="UP000554286">
    <property type="component" value="Unassembled WGS sequence"/>
</dbReference>
<sequence length="351" mass="37300">MAALTPTARAVLTDIPYTGAPLDRADPLRRDPEALARLRADPRSHLLLIWRNRVLVTGVEAPAPGPRILTVPATWTAPTPALAVEEEVFLGLDGDGVAWFAGQIPAGAGDTHDPVAVDPGRETGPDLGLGGLFLPLRAVGPNLPAGQAAMQAQALGVLAWHRRHRFCAACGAPSHPVDGGWRRRCGDPSCDASHFPRTDPAVIMLVTSGSGDDARCLLAHADRMPPGQISTLAGFVEPGESLEEAVRREVWEETAIRVGTVAYAASQPWPFPASMMIGFHGRAETTDIVIDPRELEYAAWYDRAQVRHLVDAGRATRGGPPGTDGLMLPRGDSIARRLILGWLAGDPLDGA</sequence>
<dbReference type="InterPro" id="IPR015375">
    <property type="entry name" value="NADH_PPase-like_N"/>
</dbReference>
<dbReference type="RefSeq" id="WP_184043153.1">
    <property type="nucleotide sequence ID" value="NZ_JACIGK010000006.1"/>
</dbReference>
<dbReference type="Pfam" id="PF09297">
    <property type="entry name" value="Zn_ribbon_NUD"/>
    <property type="match status" value="1"/>
</dbReference>
<dbReference type="EMBL" id="JACIGK010000006">
    <property type="protein sequence ID" value="MBB4265543.1"/>
    <property type="molecule type" value="Genomic_DNA"/>
</dbReference>
<dbReference type="GO" id="GO:0005829">
    <property type="term" value="C:cytosol"/>
    <property type="evidence" value="ECO:0007669"/>
    <property type="project" value="TreeGrafter"/>
</dbReference>
<organism evidence="11 12">
    <name type="scientific">Roseospira visakhapatnamensis</name>
    <dbReference type="NCBI Taxonomy" id="390880"/>
    <lineage>
        <taxon>Bacteria</taxon>
        <taxon>Pseudomonadati</taxon>
        <taxon>Pseudomonadota</taxon>
        <taxon>Alphaproteobacteria</taxon>
        <taxon>Rhodospirillales</taxon>
        <taxon>Rhodospirillaceae</taxon>
        <taxon>Roseospira</taxon>
    </lineage>
</organism>
<dbReference type="InterPro" id="IPR049734">
    <property type="entry name" value="NudC-like_C"/>
</dbReference>